<evidence type="ECO:0000313" key="1">
    <source>
        <dbReference type="EMBL" id="CAF4303642.1"/>
    </source>
</evidence>
<accession>A0A8S2TS11</accession>
<name>A0A8S2TS11_9BILA</name>
<evidence type="ECO:0000313" key="2">
    <source>
        <dbReference type="Proteomes" id="UP000676336"/>
    </source>
</evidence>
<dbReference type="AlphaFoldDB" id="A0A8S2TS11"/>
<dbReference type="Proteomes" id="UP000676336">
    <property type="component" value="Unassembled WGS sequence"/>
</dbReference>
<proteinExistence type="predicted"/>
<feature type="non-terminal residue" evidence="1">
    <location>
        <position position="1"/>
    </location>
</feature>
<reference evidence="1" key="1">
    <citation type="submission" date="2021-02" db="EMBL/GenBank/DDBJ databases">
        <authorList>
            <person name="Nowell W R."/>
        </authorList>
    </citation>
    <scope>NUCLEOTIDE SEQUENCE</scope>
</reference>
<sequence>LSSTTWQSINLTKLCVDVWRFNDCFALLDGRLKQLNTFIVNINYTSDDLSNVYNMVGSCITRYFAQFKLFELSDQ</sequence>
<dbReference type="EMBL" id="CAJOBI010036758">
    <property type="protein sequence ID" value="CAF4303642.1"/>
    <property type="molecule type" value="Genomic_DNA"/>
</dbReference>
<comment type="caution">
    <text evidence="1">The sequence shown here is derived from an EMBL/GenBank/DDBJ whole genome shotgun (WGS) entry which is preliminary data.</text>
</comment>
<organism evidence="1 2">
    <name type="scientific">Rotaria magnacalcarata</name>
    <dbReference type="NCBI Taxonomy" id="392030"/>
    <lineage>
        <taxon>Eukaryota</taxon>
        <taxon>Metazoa</taxon>
        <taxon>Spiralia</taxon>
        <taxon>Gnathifera</taxon>
        <taxon>Rotifera</taxon>
        <taxon>Eurotatoria</taxon>
        <taxon>Bdelloidea</taxon>
        <taxon>Philodinida</taxon>
        <taxon>Philodinidae</taxon>
        <taxon>Rotaria</taxon>
    </lineage>
</organism>
<gene>
    <name evidence="1" type="ORF">SMN809_LOCUS26216</name>
</gene>
<protein>
    <submittedName>
        <fullName evidence="1">Uncharacterized protein</fullName>
    </submittedName>
</protein>